<dbReference type="RefSeq" id="WP_206903523.1">
    <property type="nucleotide sequence ID" value="NZ_JAFLVT010000008.1"/>
</dbReference>
<feature type="domain" description="Deacetylase sirtuin-type" evidence="5">
    <location>
        <begin position="1"/>
        <end position="233"/>
    </location>
</feature>
<dbReference type="Proteomes" id="UP000664256">
    <property type="component" value="Unassembled WGS sequence"/>
</dbReference>
<keyword evidence="7" id="KW-1185">Reference proteome</keyword>
<dbReference type="InterPro" id="IPR003000">
    <property type="entry name" value="Sirtuin"/>
</dbReference>
<gene>
    <name evidence="6" type="ORF">JZO76_07660</name>
</gene>
<evidence type="ECO:0000256" key="1">
    <source>
        <dbReference type="ARBA" id="ARBA00012928"/>
    </source>
</evidence>
<dbReference type="PANTHER" id="PTHR11085">
    <property type="entry name" value="NAD-DEPENDENT PROTEIN DEACYLASE SIRTUIN-5, MITOCHONDRIAL-RELATED"/>
    <property type="match status" value="1"/>
</dbReference>
<keyword evidence="4" id="KW-0862">Zinc</keyword>
<dbReference type="NCBIfam" id="NF001752">
    <property type="entry name" value="PRK00481.1-1"/>
    <property type="match status" value="1"/>
</dbReference>
<dbReference type="EMBL" id="JAFLVT010000008">
    <property type="protein sequence ID" value="MBO0449414.1"/>
    <property type="molecule type" value="Genomic_DNA"/>
</dbReference>
<organism evidence="6 7">
    <name type="scientific">Candidatus Enterococcus myersii</name>
    <dbReference type="NCBI Taxonomy" id="2815322"/>
    <lineage>
        <taxon>Bacteria</taxon>
        <taxon>Bacillati</taxon>
        <taxon>Bacillota</taxon>
        <taxon>Bacilli</taxon>
        <taxon>Lactobacillales</taxon>
        <taxon>Enterococcaceae</taxon>
        <taxon>Enterococcus</taxon>
    </lineage>
</organism>
<dbReference type="InterPro" id="IPR029035">
    <property type="entry name" value="DHS-like_NAD/FAD-binding_dom"/>
</dbReference>
<dbReference type="PROSITE" id="PS50305">
    <property type="entry name" value="SIRTUIN"/>
    <property type="match status" value="1"/>
</dbReference>
<dbReference type="Pfam" id="PF02146">
    <property type="entry name" value="SIR2"/>
    <property type="match status" value="1"/>
</dbReference>
<evidence type="ECO:0000256" key="3">
    <source>
        <dbReference type="ARBA" id="ARBA00023027"/>
    </source>
</evidence>
<feature type="active site" description="Proton acceptor" evidence="4">
    <location>
        <position position="116"/>
    </location>
</feature>
<feature type="binding site" evidence="4">
    <location>
        <position position="139"/>
    </location>
    <ligand>
        <name>Zn(2+)</name>
        <dbReference type="ChEBI" id="CHEBI:29105"/>
    </ligand>
</feature>
<keyword evidence="2" id="KW-0808">Transferase</keyword>
<protein>
    <recommendedName>
        <fullName evidence="1">protein acetyllysine N-acetyltransferase</fullName>
        <ecNumber evidence="1">2.3.1.286</ecNumber>
    </recommendedName>
</protein>
<evidence type="ECO:0000259" key="5">
    <source>
        <dbReference type="PROSITE" id="PS50305"/>
    </source>
</evidence>
<dbReference type="InterPro" id="IPR026590">
    <property type="entry name" value="Ssirtuin_cat_dom"/>
</dbReference>
<feature type="binding site" evidence="4">
    <location>
        <position position="124"/>
    </location>
    <ligand>
        <name>Zn(2+)</name>
        <dbReference type="ChEBI" id="CHEBI:29105"/>
    </ligand>
</feature>
<dbReference type="SUPFAM" id="SSF52467">
    <property type="entry name" value="DHS-like NAD/FAD-binding domain"/>
    <property type="match status" value="1"/>
</dbReference>
<dbReference type="PANTHER" id="PTHR11085:SF4">
    <property type="entry name" value="NAD-DEPENDENT PROTEIN DEACYLASE"/>
    <property type="match status" value="1"/>
</dbReference>
<dbReference type="InterPro" id="IPR050134">
    <property type="entry name" value="NAD-dep_sirtuin_deacylases"/>
</dbReference>
<accession>A0ABS3H8U6</accession>
<dbReference type="InterPro" id="IPR026591">
    <property type="entry name" value="Sirtuin_cat_small_dom_sf"/>
</dbReference>
<dbReference type="Gene3D" id="3.40.50.1220">
    <property type="entry name" value="TPP-binding domain"/>
    <property type="match status" value="1"/>
</dbReference>
<keyword evidence="3" id="KW-0520">NAD</keyword>
<name>A0ABS3H8U6_9ENTE</name>
<keyword evidence="4" id="KW-0479">Metal-binding</keyword>
<sequence>MTAIKDAIKIIDAAPKITFLTGAGVSTPSGIPDYRSLQGVYQGIDQPEYLLSHDCLVYEPQKFYQFIKQLYHPEAQPNIIHKKIAALARKKPVWVISQNIDGLHDKAKTPHVVNFHGNLYDVYCCKCNQSIPWEKYLTCDIHENCGGRLRPNIVLYGEGFTTDVVNHATAAVKSADLVVIVGTSFQVAPFNQLLYYRDKHAKIMAINQTPLAIQEPFTMVQCAAEDLFKEINI</sequence>
<reference evidence="6 7" key="1">
    <citation type="submission" date="2021-03" db="EMBL/GenBank/DDBJ databases">
        <title>Enterococcal diversity collection.</title>
        <authorList>
            <person name="Gilmore M.S."/>
            <person name="Schwartzman J."/>
            <person name="Van Tyne D."/>
            <person name="Martin M."/>
            <person name="Earl A.M."/>
            <person name="Manson A.L."/>
            <person name="Straub T."/>
            <person name="Salamzade R."/>
            <person name="Saavedra J."/>
            <person name="Lebreton F."/>
            <person name="Prichula J."/>
            <person name="Schaufler K."/>
            <person name="Gaca A."/>
            <person name="Sgardioli B."/>
            <person name="Wagenaar J."/>
            <person name="Strong T."/>
        </authorList>
    </citation>
    <scope>NUCLEOTIDE SEQUENCE [LARGE SCALE GENOMIC DNA]</scope>
    <source>
        <strain evidence="6 7">MJM12</strain>
    </source>
</reference>
<dbReference type="Gene3D" id="3.30.1600.10">
    <property type="entry name" value="SIR2/SIRT2 'Small Domain"/>
    <property type="match status" value="1"/>
</dbReference>
<proteinExistence type="predicted"/>
<comment type="caution">
    <text evidence="6">The sequence shown here is derived from an EMBL/GenBank/DDBJ whole genome shotgun (WGS) entry which is preliminary data.</text>
</comment>
<feature type="binding site" evidence="4">
    <location>
        <position position="145"/>
    </location>
    <ligand>
        <name>Zn(2+)</name>
        <dbReference type="ChEBI" id="CHEBI:29105"/>
    </ligand>
</feature>
<evidence type="ECO:0000313" key="6">
    <source>
        <dbReference type="EMBL" id="MBO0449414.1"/>
    </source>
</evidence>
<evidence type="ECO:0000256" key="4">
    <source>
        <dbReference type="PROSITE-ProRule" id="PRU00236"/>
    </source>
</evidence>
<dbReference type="EC" id="2.3.1.286" evidence="1"/>
<evidence type="ECO:0000256" key="2">
    <source>
        <dbReference type="ARBA" id="ARBA00022679"/>
    </source>
</evidence>
<evidence type="ECO:0000313" key="7">
    <source>
        <dbReference type="Proteomes" id="UP000664256"/>
    </source>
</evidence>
<feature type="binding site" evidence="4">
    <location>
        <position position="127"/>
    </location>
    <ligand>
        <name>Zn(2+)</name>
        <dbReference type="ChEBI" id="CHEBI:29105"/>
    </ligand>
</feature>